<dbReference type="Pfam" id="PF12505">
    <property type="entry name" value="DUF3712"/>
    <property type="match status" value="1"/>
</dbReference>
<feature type="non-terminal residue" evidence="1">
    <location>
        <position position="282"/>
    </location>
</feature>
<organism evidence="1 2">
    <name type="scientific">Mortierella polycephala</name>
    <dbReference type="NCBI Taxonomy" id="41804"/>
    <lineage>
        <taxon>Eukaryota</taxon>
        <taxon>Fungi</taxon>
        <taxon>Fungi incertae sedis</taxon>
        <taxon>Mucoromycota</taxon>
        <taxon>Mortierellomycotina</taxon>
        <taxon>Mortierellomycetes</taxon>
        <taxon>Mortierellales</taxon>
        <taxon>Mortierellaceae</taxon>
        <taxon>Mortierella</taxon>
    </lineage>
</organism>
<dbReference type="GO" id="GO:0000329">
    <property type="term" value="C:fungal-type vacuole membrane"/>
    <property type="evidence" value="ECO:0007669"/>
    <property type="project" value="InterPro"/>
</dbReference>
<dbReference type="EMBL" id="JAAAJA010002047">
    <property type="protein sequence ID" value="KAG0244109.1"/>
    <property type="molecule type" value="Genomic_DNA"/>
</dbReference>
<protein>
    <submittedName>
        <fullName evidence="1">Uncharacterized protein</fullName>
    </submittedName>
</protein>
<comment type="caution">
    <text evidence="1">The sequence shown here is derived from an EMBL/GenBank/DDBJ whole genome shotgun (WGS) entry which is preliminary data.</text>
</comment>
<dbReference type="OrthoDB" id="10039566at2759"/>
<dbReference type="AlphaFoldDB" id="A0A9P6PI89"/>
<reference evidence="1" key="1">
    <citation type="journal article" date="2020" name="Fungal Divers.">
        <title>Resolving the Mortierellaceae phylogeny through synthesis of multi-gene phylogenetics and phylogenomics.</title>
        <authorList>
            <person name="Vandepol N."/>
            <person name="Liber J."/>
            <person name="Desiro A."/>
            <person name="Na H."/>
            <person name="Kennedy M."/>
            <person name="Barry K."/>
            <person name="Grigoriev I.V."/>
            <person name="Miller A.N."/>
            <person name="O'Donnell K."/>
            <person name="Stajich J.E."/>
            <person name="Bonito G."/>
        </authorList>
    </citation>
    <scope>NUCLEOTIDE SEQUENCE</scope>
    <source>
        <strain evidence="1">KOD948</strain>
    </source>
</reference>
<sequence length="282" mass="29464">MVGEYPTSLTLTQDGVPTATDDTILKLLPIVGTPIAQAIVDQATLNFDSVMINNPGETDFATDINGLIGNTGPFDAEITFPSGSTVSWINNDNESPIGQIAMPQVSAKADVGAVLALTNVPFNVVSADNMGDFVGYSLNAESFEWSVSAENMVVIAMGTPFPGINMKKSVTLKGFNGLQGLVIEKYDLPSNDPDGIHLVLTASLPNPSNIGIEMGTVEFANIFDGQDIGFVKTVGLKLLPDAIAPVAMEGTLTKQTTEAGLAALGNMFRMALSGGAPNLIVK</sequence>
<gene>
    <name evidence="1" type="ORF">BG011_003041</name>
</gene>
<proteinExistence type="predicted"/>
<accession>A0A9P6PI89</accession>
<dbReference type="InterPro" id="IPR022185">
    <property type="entry name" value="DUF3712"/>
</dbReference>
<feature type="non-terminal residue" evidence="1">
    <location>
        <position position="1"/>
    </location>
</feature>
<dbReference type="Proteomes" id="UP000726737">
    <property type="component" value="Unassembled WGS sequence"/>
</dbReference>
<keyword evidence="2" id="KW-1185">Reference proteome</keyword>
<dbReference type="InterPro" id="IPR046368">
    <property type="entry name" value="Tag1"/>
</dbReference>
<evidence type="ECO:0000313" key="1">
    <source>
        <dbReference type="EMBL" id="KAG0244109.1"/>
    </source>
</evidence>
<name>A0A9P6PI89_9FUNG</name>
<evidence type="ECO:0000313" key="2">
    <source>
        <dbReference type="Proteomes" id="UP000726737"/>
    </source>
</evidence>
<dbReference type="PANTHER" id="PTHR35895">
    <property type="entry name" value="CHROMOSOME 16, WHOLE GENOME SHOTGUN SEQUENCE"/>
    <property type="match status" value="1"/>
</dbReference>
<dbReference type="PANTHER" id="PTHR35895:SF1">
    <property type="entry name" value="LIPID-BINDING SERUM GLYCOPROTEIN C-TERMINAL DOMAIN-CONTAINING PROTEIN"/>
    <property type="match status" value="1"/>
</dbReference>